<dbReference type="RefSeq" id="WP_101626599.1">
    <property type="nucleotide sequence ID" value="NZ_CP071591.1"/>
</dbReference>
<evidence type="ECO:0000313" key="4">
    <source>
        <dbReference type="Proteomes" id="UP000234855"/>
    </source>
</evidence>
<gene>
    <name evidence="2" type="ORF">BLI708_00150</name>
    <name evidence="3" type="ORF">BLI708_00445</name>
    <name evidence="1" type="ORF">Tam1G_2189</name>
</gene>
<evidence type="ECO:0000313" key="1">
    <source>
        <dbReference type="EMBL" id="PLS23758.1"/>
    </source>
</evidence>
<evidence type="ECO:0000313" key="2">
    <source>
        <dbReference type="EMBL" id="QSY57797.1"/>
    </source>
</evidence>
<dbReference type="EMBL" id="NMWV01000049">
    <property type="protein sequence ID" value="PLS23758.1"/>
    <property type="molecule type" value="Genomic_DNA"/>
</dbReference>
<name>A0A2N5IP82_9BIFI</name>
<dbReference type="Proteomes" id="UP000663067">
    <property type="component" value="Chromosome"/>
</dbReference>
<dbReference type="EMBL" id="CP071591">
    <property type="protein sequence ID" value="QSY57797.1"/>
    <property type="molecule type" value="Genomic_DNA"/>
</dbReference>
<evidence type="ECO:0000313" key="5">
    <source>
        <dbReference type="Proteomes" id="UP000663067"/>
    </source>
</evidence>
<proteinExistence type="predicted"/>
<reference evidence="2 5" key="2">
    <citation type="submission" date="2021-03" db="EMBL/GenBank/DDBJ databases">
        <title>Genome sequencing of Bifidobacterium imperatoris JCM 32708.</title>
        <authorList>
            <person name="Kim J."/>
        </authorList>
    </citation>
    <scope>NUCLEOTIDE SEQUENCE [LARGE SCALE GENOMIC DNA]</scope>
    <source>
        <strain evidence="2 5">JCM 32708</strain>
    </source>
</reference>
<organism evidence="1 4">
    <name type="scientific">Bifidobacterium imperatoris</name>
    <dbReference type="NCBI Taxonomy" id="2020965"/>
    <lineage>
        <taxon>Bacteria</taxon>
        <taxon>Bacillati</taxon>
        <taxon>Actinomycetota</taxon>
        <taxon>Actinomycetes</taxon>
        <taxon>Bifidobacteriales</taxon>
        <taxon>Bifidobacteriaceae</taxon>
        <taxon>Bifidobacterium</taxon>
    </lineage>
</organism>
<reference evidence="1 4" key="1">
    <citation type="submission" date="2017-07" db="EMBL/GenBank/DDBJ databases">
        <title>Bifidobacterium novel species.</title>
        <authorList>
            <person name="Lugli G.A."/>
            <person name="Milani C."/>
            <person name="Duranti S."/>
            <person name="Mangifesta M."/>
        </authorList>
    </citation>
    <scope>NUCLEOTIDE SEQUENCE [LARGE SCALE GENOMIC DNA]</scope>
    <source>
        <strain evidence="1 4">45</strain>
    </source>
</reference>
<dbReference type="EMBL" id="CP071591">
    <property type="protein sequence ID" value="QSY57846.1"/>
    <property type="molecule type" value="Genomic_DNA"/>
</dbReference>
<protein>
    <submittedName>
        <fullName evidence="1">Uncharacterized protein</fullName>
    </submittedName>
</protein>
<accession>A0A2N5IP82</accession>
<keyword evidence="5" id="KW-1185">Reference proteome</keyword>
<evidence type="ECO:0000313" key="3">
    <source>
        <dbReference type="EMBL" id="QSY57846.1"/>
    </source>
</evidence>
<dbReference type="Proteomes" id="UP000234855">
    <property type="component" value="Unassembled WGS sequence"/>
</dbReference>
<dbReference type="AlphaFoldDB" id="A0A2N5IP82"/>
<sequence length="111" mass="11964">MSLPNLFPALDSGTVNGVTCTREGDSYTVDGTPTAWGGIYKKTTLPAGYYRLTQSGADKPSARCILPDATQYSATSGFTLTEPMECILQLTLNPSETYTNATVTPYLRRIS</sequence>